<evidence type="ECO:0000256" key="2">
    <source>
        <dbReference type="ARBA" id="ARBA00022448"/>
    </source>
</evidence>
<accession>A0A7K1SU55</accession>
<dbReference type="Gene3D" id="2.40.170.20">
    <property type="entry name" value="TonB-dependent receptor, beta-barrel domain"/>
    <property type="match status" value="1"/>
</dbReference>
<evidence type="ECO:0000256" key="3">
    <source>
        <dbReference type="ARBA" id="ARBA00022452"/>
    </source>
</evidence>
<organism evidence="17 18">
    <name type="scientific">Mucilaginibacter arboris</name>
    <dbReference type="NCBI Taxonomy" id="2682090"/>
    <lineage>
        <taxon>Bacteria</taxon>
        <taxon>Pseudomonadati</taxon>
        <taxon>Bacteroidota</taxon>
        <taxon>Sphingobacteriia</taxon>
        <taxon>Sphingobacteriales</taxon>
        <taxon>Sphingobacteriaceae</taxon>
        <taxon>Mucilaginibacter</taxon>
    </lineage>
</organism>
<comment type="subcellular location">
    <subcellularLocation>
        <location evidence="1 12">Cell outer membrane</location>
        <topology evidence="1 12">Multi-pass membrane protein</topology>
    </subcellularLocation>
</comment>
<evidence type="ECO:0000313" key="18">
    <source>
        <dbReference type="Proteomes" id="UP000462014"/>
    </source>
</evidence>
<evidence type="ECO:0000256" key="1">
    <source>
        <dbReference type="ARBA" id="ARBA00004571"/>
    </source>
</evidence>
<evidence type="ECO:0000256" key="11">
    <source>
        <dbReference type="ARBA" id="ARBA00023237"/>
    </source>
</evidence>
<keyword evidence="2 12" id="KW-0813">Transport</keyword>
<comment type="similarity">
    <text evidence="12 13">Belongs to the TonB-dependent receptor family.</text>
</comment>
<sequence length="783" mass="87941">MKRYFFYLFFFTFSSVASAQDLLRGSVTDAITHEALPGVVVSFTNTGSGTFKDITQTNALGKYSLALPAGAVKIRFSMTGYNTQIVGRTVSTLNIEMKPAMLDLQPVIVSASREQQARQNAPIAISKITSTQIQDTKATAPYQLLNKVAGVYMVDLGNEQHTMAIRQPITYNALYLYMEDGLPIRPTGIFNHNSLYEINMAGVKDIEVIKGPASSLYGSNSIGGAINFITQNPPAGYAGNVSVQGDNYHYRRVDADAGFTSGKFGLFAGGYIARQKNSWQDYSDFDKYSGNLKATYDFDRATRLTAAASYNYLNTQTPGTLDSAHFYNRSYGSNQRFTYRKVNAFRASARLDHTWNEKNNTFFTAFFRDNSTAQLPSYYIADVRNAAGQYQSSNGQVNDQKFRSYGFLAQHRSDFDFLHARLIIGAYLDDSPSSYYAQYLSITKDVKNNYYTDFTNTGTYLDNYQIKLFNTAAYTQVEIKPTDALRIVMGLRYDNVHYNFANGLPPGNTKYKQQETNNFNIVAPKLGLTYDLGNNKGFYANYSVGFQPPETSNLYSSRQLVPLKQATFNNYELGGWFSALNKKMYFELSLYDLEGNNEIISQLLPDNTTQNQNAGATRHRGIEYSINFLPVKEVSFRFSGTNAQHTYVEYSEVATNAAGKTYSISYNGNRMNNAPAWIANSEITYKPMYLEGFRIAGEWQHINSYFTNPANTKTYPGYNIYTLRLGYNFNKEVLKGAGVWLNILNLTDKLYATTVTGNSYGDTYNAAPPRIYTLGISYSFSKH</sequence>
<evidence type="ECO:0000256" key="7">
    <source>
        <dbReference type="ARBA" id="ARBA00023004"/>
    </source>
</evidence>
<keyword evidence="6 14" id="KW-0732">Signal</keyword>
<evidence type="ECO:0000256" key="12">
    <source>
        <dbReference type="PROSITE-ProRule" id="PRU01360"/>
    </source>
</evidence>
<protein>
    <submittedName>
        <fullName evidence="17">TonB-dependent receptor</fullName>
    </submittedName>
</protein>
<reference evidence="17 18" key="1">
    <citation type="submission" date="2019-12" db="EMBL/GenBank/DDBJ databases">
        <title>Mucilaginibacter sp. HMF7410 genome sequencing and assembly.</title>
        <authorList>
            <person name="Kang H."/>
            <person name="Cha I."/>
            <person name="Kim H."/>
            <person name="Joh K."/>
        </authorList>
    </citation>
    <scope>NUCLEOTIDE SEQUENCE [LARGE SCALE GENOMIC DNA]</scope>
    <source>
        <strain evidence="17 18">HMF7410</strain>
    </source>
</reference>
<keyword evidence="18" id="KW-1185">Reference proteome</keyword>
<dbReference type="PANTHER" id="PTHR32552">
    <property type="entry name" value="FERRICHROME IRON RECEPTOR-RELATED"/>
    <property type="match status" value="1"/>
</dbReference>
<dbReference type="InterPro" id="IPR036942">
    <property type="entry name" value="Beta-barrel_TonB_sf"/>
</dbReference>
<evidence type="ECO:0000256" key="6">
    <source>
        <dbReference type="ARBA" id="ARBA00022729"/>
    </source>
</evidence>
<evidence type="ECO:0000259" key="16">
    <source>
        <dbReference type="Pfam" id="PF07715"/>
    </source>
</evidence>
<dbReference type="Proteomes" id="UP000462014">
    <property type="component" value="Unassembled WGS sequence"/>
</dbReference>
<keyword evidence="10 12" id="KW-0472">Membrane</keyword>
<dbReference type="GO" id="GO:0009279">
    <property type="term" value="C:cell outer membrane"/>
    <property type="evidence" value="ECO:0007669"/>
    <property type="project" value="UniProtKB-SubCell"/>
</dbReference>
<dbReference type="RefSeq" id="WP_157564579.1">
    <property type="nucleotide sequence ID" value="NZ_WPIK01000003.1"/>
</dbReference>
<keyword evidence="8" id="KW-0406">Ion transport</keyword>
<dbReference type="PANTHER" id="PTHR32552:SF68">
    <property type="entry name" value="FERRICHROME OUTER MEMBRANE TRANSPORTER_PHAGE RECEPTOR"/>
    <property type="match status" value="1"/>
</dbReference>
<dbReference type="InterPro" id="IPR037066">
    <property type="entry name" value="Plug_dom_sf"/>
</dbReference>
<dbReference type="Pfam" id="PF07715">
    <property type="entry name" value="Plug"/>
    <property type="match status" value="1"/>
</dbReference>
<dbReference type="Gene3D" id="2.60.40.1120">
    <property type="entry name" value="Carboxypeptidase-like, regulatory domain"/>
    <property type="match status" value="1"/>
</dbReference>
<dbReference type="SUPFAM" id="SSF56935">
    <property type="entry name" value="Porins"/>
    <property type="match status" value="1"/>
</dbReference>
<dbReference type="EMBL" id="WPIK01000003">
    <property type="protein sequence ID" value="MVN20793.1"/>
    <property type="molecule type" value="Genomic_DNA"/>
</dbReference>
<evidence type="ECO:0000256" key="5">
    <source>
        <dbReference type="ARBA" id="ARBA00022692"/>
    </source>
</evidence>
<feature type="domain" description="TonB-dependent receptor-like beta-barrel" evidence="15">
    <location>
        <begin position="373"/>
        <end position="746"/>
    </location>
</feature>
<comment type="caution">
    <text evidence="17">The sequence shown here is derived from an EMBL/GenBank/DDBJ whole genome shotgun (WGS) entry which is preliminary data.</text>
</comment>
<keyword evidence="17" id="KW-0675">Receptor</keyword>
<keyword evidence="11 12" id="KW-0998">Cell outer membrane</keyword>
<evidence type="ECO:0000256" key="9">
    <source>
        <dbReference type="ARBA" id="ARBA00023077"/>
    </source>
</evidence>
<dbReference type="InterPro" id="IPR012910">
    <property type="entry name" value="Plug_dom"/>
</dbReference>
<feature type="chain" id="PRO_5029890159" evidence="14">
    <location>
        <begin position="20"/>
        <end position="783"/>
    </location>
</feature>
<dbReference type="InterPro" id="IPR000531">
    <property type="entry name" value="Beta-barrel_TonB"/>
</dbReference>
<dbReference type="CDD" id="cd01347">
    <property type="entry name" value="ligand_gated_channel"/>
    <property type="match status" value="1"/>
</dbReference>
<dbReference type="Pfam" id="PF13715">
    <property type="entry name" value="CarbopepD_reg_2"/>
    <property type="match status" value="1"/>
</dbReference>
<dbReference type="Pfam" id="PF00593">
    <property type="entry name" value="TonB_dep_Rec_b-barrel"/>
    <property type="match status" value="1"/>
</dbReference>
<proteinExistence type="inferred from homology"/>
<dbReference type="InterPro" id="IPR039426">
    <property type="entry name" value="TonB-dep_rcpt-like"/>
</dbReference>
<evidence type="ECO:0000256" key="13">
    <source>
        <dbReference type="RuleBase" id="RU003357"/>
    </source>
</evidence>
<evidence type="ECO:0000256" key="14">
    <source>
        <dbReference type="SAM" id="SignalP"/>
    </source>
</evidence>
<feature type="signal peptide" evidence="14">
    <location>
        <begin position="1"/>
        <end position="19"/>
    </location>
</feature>
<keyword evidence="3 12" id="KW-1134">Transmembrane beta strand</keyword>
<keyword evidence="5 12" id="KW-0812">Transmembrane</keyword>
<dbReference type="AlphaFoldDB" id="A0A7K1SU55"/>
<keyword evidence="7" id="KW-0408">Iron</keyword>
<evidence type="ECO:0000259" key="15">
    <source>
        <dbReference type="Pfam" id="PF00593"/>
    </source>
</evidence>
<evidence type="ECO:0000256" key="4">
    <source>
        <dbReference type="ARBA" id="ARBA00022496"/>
    </source>
</evidence>
<gene>
    <name evidence="17" type="ORF">GO621_04510</name>
</gene>
<keyword evidence="9 13" id="KW-0798">TonB box</keyword>
<keyword evidence="4" id="KW-0410">Iron transport</keyword>
<evidence type="ECO:0000256" key="10">
    <source>
        <dbReference type="ARBA" id="ARBA00023136"/>
    </source>
</evidence>
<dbReference type="Gene3D" id="2.170.130.10">
    <property type="entry name" value="TonB-dependent receptor, plug domain"/>
    <property type="match status" value="1"/>
</dbReference>
<dbReference type="GO" id="GO:0015344">
    <property type="term" value="F:siderophore uptake transmembrane transporter activity"/>
    <property type="evidence" value="ECO:0007669"/>
    <property type="project" value="TreeGrafter"/>
</dbReference>
<dbReference type="SUPFAM" id="SSF49464">
    <property type="entry name" value="Carboxypeptidase regulatory domain-like"/>
    <property type="match status" value="1"/>
</dbReference>
<evidence type="ECO:0000313" key="17">
    <source>
        <dbReference type="EMBL" id="MVN20793.1"/>
    </source>
</evidence>
<name>A0A7K1SU55_9SPHI</name>
<evidence type="ECO:0000256" key="8">
    <source>
        <dbReference type="ARBA" id="ARBA00023065"/>
    </source>
</evidence>
<feature type="domain" description="TonB-dependent receptor plug" evidence="16">
    <location>
        <begin position="119"/>
        <end position="225"/>
    </location>
</feature>
<dbReference type="PROSITE" id="PS52016">
    <property type="entry name" value="TONB_DEPENDENT_REC_3"/>
    <property type="match status" value="1"/>
</dbReference>
<dbReference type="InterPro" id="IPR008969">
    <property type="entry name" value="CarboxyPept-like_regulatory"/>
</dbReference>